<keyword evidence="3" id="KW-0548">Nucleotidyltransferase</keyword>
<evidence type="ECO:0000256" key="4">
    <source>
        <dbReference type="ARBA" id="ARBA00022722"/>
    </source>
</evidence>
<comment type="caution">
    <text evidence="10">The sequence shown here is derived from an EMBL/GenBank/DDBJ whole genome shotgun (WGS) entry which is preliminary data.</text>
</comment>
<dbReference type="InterPro" id="IPR043128">
    <property type="entry name" value="Rev_trsase/Diguanyl_cyclase"/>
</dbReference>
<dbReference type="Pfam" id="PF08284">
    <property type="entry name" value="RVP_2"/>
    <property type="match status" value="1"/>
</dbReference>
<dbReference type="InterPro" id="IPR012337">
    <property type="entry name" value="RNaseH-like_sf"/>
</dbReference>
<protein>
    <recommendedName>
        <fullName evidence="1">RNA-directed DNA polymerase</fullName>
        <ecNumber evidence="1">2.7.7.49</ecNumber>
    </recommendedName>
</protein>
<keyword evidence="6" id="KW-0378">Hydrolase</keyword>
<reference evidence="10 11" key="1">
    <citation type="journal article" date="2022" name="Nat. Plants">
        <title>Genomes of leafy and leafless Platanthera orchids illuminate the evolution of mycoheterotrophy.</title>
        <authorList>
            <person name="Li M.H."/>
            <person name="Liu K.W."/>
            <person name="Li Z."/>
            <person name="Lu H.C."/>
            <person name="Ye Q.L."/>
            <person name="Zhang D."/>
            <person name="Wang J.Y."/>
            <person name="Li Y.F."/>
            <person name="Zhong Z.M."/>
            <person name="Liu X."/>
            <person name="Yu X."/>
            <person name="Liu D.K."/>
            <person name="Tu X.D."/>
            <person name="Liu B."/>
            <person name="Hao Y."/>
            <person name="Liao X.Y."/>
            <person name="Jiang Y.T."/>
            <person name="Sun W.H."/>
            <person name="Chen J."/>
            <person name="Chen Y.Q."/>
            <person name="Ai Y."/>
            <person name="Zhai J.W."/>
            <person name="Wu S.S."/>
            <person name="Zhou Z."/>
            <person name="Hsiao Y.Y."/>
            <person name="Wu W.L."/>
            <person name="Chen Y.Y."/>
            <person name="Lin Y.F."/>
            <person name="Hsu J.L."/>
            <person name="Li C.Y."/>
            <person name="Wang Z.W."/>
            <person name="Zhao X."/>
            <person name="Zhong W.Y."/>
            <person name="Ma X.K."/>
            <person name="Ma L."/>
            <person name="Huang J."/>
            <person name="Chen G.Z."/>
            <person name="Huang M.Z."/>
            <person name="Huang L."/>
            <person name="Peng D.H."/>
            <person name="Luo Y.B."/>
            <person name="Zou S.Q."/>
            <person name="Chen S.P."/>
            <person name="Lan S."/>
            <person name="Tsai W.C."/>
            <person name="Van de Peer Y."/>
            <person name="Liu Z.J."/>
        </authorList>
    </citation>
    <scope>NUCLEOTIDE SEQUENCE [LARGE SCALE GENOMIC DNA]</scope>
    <source>
        <strain evidence="10">Lor287</strain>
    </source>
</reference>
<dbReference type="PANTHER" id="PTHR37984">
    <property type="entry name" value="PROTEIN CBG26694"/>
    <property type="match status" value="1"/>
</dbReference>
<dbReference type="Pfam" id="PF17921">
    <property type="entry name" value="Integrase_H2C2"/>
    <property type="match status" value="1"/>
</dbReference>
<dbReference type="InterPro" id="IPR041373">
    <property type="entry name" value="RT_RNaseH"/>
</dbReference>
<keyword evidence="11" id="KW-1185">Reference proteome</keyword>
<gene>
    <name evidence="10" type="ORF">KSP39_PZI016487</name>
</gene>
<keyword evidence="2" id="KW-0808">Transferase</keyword>
<evidence type="ECO:0000259" key="9">
    <source>
        <dbReference type="Pfam" id="PF17921"/>
    </source>
</evidence>
<dbReference type="InterPro" id="IPR001969">
    <property type="entry name" value="Aspartic_peptidase_AS"/>
</dbReference>
<dbReference type="GO" id="GO:0003964">
    <property type="term" value="F:RNA-directed DNA polymerase activity"/>
    <property type="evidence" value="ECO:0007669"/>
    <property type="project" value="UniProtKB-KW"/>
</dbReference>
<dbReference type="Pfam" id="PF17917">
    <property type="entry name" value="RT_RNaseH"/>
    <property type="match status" value="1"/>
</dbReference>
<feature type="domain" description="Integrase zinc-binding" evidence="9">
    <location>
        <begin position="553"/>
        <end position="607"/>
    </location>
</feature>
<accession>A0AAP0G0T4</accession>
<dbReference type="InterPro" id="IPR050951">
    <property type="entry name" value="Retrovirus_Pol_polyprotein"/>
</dbReference>
<dbReference type="EMBL" id="JBBWWQ010000014">
    <property type="protein sequence ID" value="KAK8930760.1"/>
    <property type="molecule type" value="Genomic_DNA"/>
</dbReference>
<evidence type="ECO:0000256" key="6">
    <source>
        <dbReference type="ARBA" id="ARBA00022801"/>
    </source>
</evidence>
<evidence type="ECO:0000313" key="11">
    <source>
        <dbReference type="Proteomes" id="UP001418222"/>
    </source>
</evidence>
<dbReference type="FunFam" id="3.30.70.270:FF:000020">
    <property type="entry name" value="Transposon Tf2-6 polyprotein-like Protein"/>
    <property type="match status" value="1"/>
</dbReference>
<dbReference type="CDD" id="cd00303">
    <property type="entry name" value="retropepsin_like"/>
    <property type="match status" value="1"/>
</dbReference>
<dbReference type="Gene3D" id="3.30.420.10">
    <property type="entry name" value="Ribonuclease H-like superfamily/Ribonuclease H"/>
    <property type="match status" value="1"/>
</dbReference>
<evidence type="ECO:0000259" key="8">
    <source>
        <dbReference type="Pfam" id="PF17917"/>
    </source>
</evidence>
<dbReference type="InterPro" id="IPR036397">
    <property type="entry name" value="RNaseH_sf"/>
</dbReference>
<dbReference type="GO" id="GO:0003676">
    <property type="term" value="F:nucleic acid binding"/>
    <property type="evidence" value="ECO:0007669"/>
    <property type="project" value="InterPro"/>
</dbReference>
<dbReference type="Proteomes" id="UP001418222">
    <property type="component" value="Unassembled WGS sequence"/>
</dbReference>
<dbReference type="Gene3D" id="3.30.70.270">
    <property type="match status" value="2"/>
</dbReference>
<dbReference type="GO" id="GO:0006508">
    <property type="term" value="P:proteolysis"/>
    <property type="evidence" value="ECO:0007669"/>
    <property type="project" value="InterPro"/>
</dbReference>
<keyword evidence="7" id="KW-0695">RNA-directed DNA polymerase</keyword>
<dbReference type="InterPro" id="IPR043502">
    <property type="entry name" value="DNA/RNA_pol_sf"/>
</dbReference>
<dbReference type="PANTHER" id="PTHR37984:SF5">
    <property type="entry name" value="PROTEIN NYNRIN-LIKE"/>
    <property type="match status" value="1"/>
</dbReference>
<dbReference type="GO" id="GO:0004190">
    <property type="term" value="F:aspartic-type endopeptidase activity"/>
    <property type="evidence" value="ECO:0007669"/>
    <property type="project" value="InterPro"/>
</dbReference>
<dbReference type="SUPFAM" id="SSF56672">
    <property type="entry name" value="DNA/RNA polymerases"/>
    <property type="match status" value="1"/>
</dbReference>
<dbReference type="EC" id="2.7.7.49" evidence="1"/>
<evidence type="ECO:0000313" key="10">
    <source>
        <dbReference type="EMBL" id="KAK8930760.1"/>
    </source>
</evidence>
<proteinExistence type="predicted"/>
<dbReference type="InterPro" id="IPR041588">
    <property type="entry name" value="Integrase_H2C2"/>
</dbReference>
<keyword evidence="4" id="KW-0540">Nuclease</keyword>
<dbReference type="InterPro" id="IPR021109">
    <property type="entry name" value="Peptidase_aspartic_dom_sf"/>
</dbReference>
<dbReference type="CDD" id="cd09274">
    <property type="entry name" value="RNase_HI_RT_Ty3"/>
    <property type="match status" value="1"/>
</dbReference>
<dbReference type="SUPFAM" id="SSF53098">
    <property type="entry name" value="Ribonuclease H-like"/>
    <property type="match status" value="1"/>
</dbReference>
<evidence type="ECO:0000256" key="7">
    <source>
        <dbReference type="ARBA" id="ARBA00022918"/>
    </source>
</evidence>
<dbReference type="Gene3D" id="1.10.340.70">
    <property type="match status" value="1"/>
</dbReference>
<dbReference type="PROSITE" id="PS00141">
    <property type="entry name" value="ASP_PROTEASE"/>
    <property type="match status" value="1"/>
</dbReference>
<evidence type="ECO:0000256" key="5">
    <source>
        <dbReference type="ARBA" id="ARBA00022759"/>
    </source>
</evidence>
<dbReference type="Gene3D" id="2.40.70.10">
    <property type="entry name" value="Acid Proteases"/>
    <property type="match status" value="1"/>
</dbReference>
<evidence type="ECO:0000256" key="1">
    <source>
        <dbReference type="ARBA" id="ARBA00012493"/>
    </source>
</evidence>
<organism evidence="10 11">
    <name type="scientific">Platanthera zijinensis</name>
    <dbReference type="NCBI Taxonomy" id="2320716"/>
    <lineage>
        <taxon>Eukaryota</taxon>
        <taxon>Viridiplantae</taxon>
        <taxon>Streptophyta</taxon>
        <taxon>Embryophyta</taxon>
        <taxon>Tracheophyta</taxon>
        <taxon>Spermatophyta</taxon>
        <taxon>Magnoliopsida</taxon>
        <taxon>Liliopsida</taxon>
        <taxon>Asparagales</taxon>
        <taxon>Orchidaceae</taxon>
        <taxon>Orchidoideae</taxon>
        <taxon>Orchideae</taxon>
        <taxon>Orchidinae</taxon>
        <taxon>Platanthera</taxon>
    </lineage>
</organism>
<dbReference type="SUPFAM" id="SSF50630">
    <property type="entry name" value="Acid proteases"/>
    <property type="match status" value="1"/>
</dbReference>
<name>A0AAP0G0T4_9ASPA</name>
<dbReference type="AlphaFoldDB" id="A0AAP0G0T4"/>
<evidence type="ECO:0000256" key="3">
    <source>
        <dbReference type="ARBA" id="ARBA00022695"/>
    </source>
</evidence>
<evidence type="ECO:0000256" key="2">
    <source>
        <dbReference type="ARBA" id="ARBA00022679"/>
    </source>
</evidence>
<feature type="domain" description="Reverse transcriptase RNase H-like" evidence="8">
    <location>
        <begin position="350"/>
        <end position="444"/>
    </location>
</feature>
<keyword evidence="5" id="KW-0255">Endonuclease</keyword>
<sequence length="693" mass="79037">MDKGKGKLNVLTKEEAQSSAQVISGEFKVKDKWTRVLFDSGATHSFVARSFVDRHRWDLDQLDTSLNVKFPSGELVMSSQGIQKCPIFLGGFLAFADLKLLDLEDFDVILGMDWLSSYDVVIQCKQKRLDFKDDKGQPMSVYGISRQESPIISAVRARKFLESRCYSFLVSVSVLEIAPVVPRVEDVSVVCEFPDVFPVSLPGLPPEREVEFVIDLEPGTRPIAKAPYRMAPQSKLYAKLSKCEFWLSQVSFLGHIISKDGISVDPSKIAAVLEWKRPTTPKEIRSFLGLAGYYRRFVEGFSVLSSSLTRLTQKNAVFVWSEACEEAFQELKRRLCSAPVLTFPKEGVEYDVYVDASRVGLGCVLMQDGKVIAYGSRQLKIHERNYPTHDLEFAVVVYALKLWRYLLYGVSCKIYTEHKSLKYVFTQKELNLRQRRWLEYVADYEVDILYHPGKANADALSRKPAHIFNLSVQSLAKEFLLMDITVGNGVSPSSLEVEEPSWITLTRLHQKDDPDLQHLHSRIEKGELPDFSIDDVVTLKYRGRYCIPAVENIRVMICSEVHGSSVAYHPGSTKMFRDLKQIVWWSGMKNDIARFVSECYTCQRVKADHRRPGGKLTPLDIPSWKWESISMDFITGLPGSPRGHDAVWVIVDRLTKCAHFVPFKIDYSMEKNSRALLGRSYQTAWCAYEYRVR</sequence>
<dbReference type="GO" id="GO:0004519">
    <property type="term" value="F:endonuclease activity"/>
    <property type="evidence" value="ECO:0007669"/>
    <property type="project" value="UniProtKB-KW"/>
</dbReference>